<keyword evidence="2" id="KW-0732">Signal</keyword>
<sequence>MAMCTCIYFIFINFLTLNFVSTVERKNYNSDNEKRWNTPPELIPEALSDMIKIQHSSQPRFLPFSASFTVNSGSSNSHSLSIAGTNNGISLSQSQSMASSAFENVGSTLSTSQSSSFSAGLSGLSSSNSNAFNLNQFGGQSNVNSNSFAIGQASSSSNGKINNNNQAVSSAQSSVGSWNSATASGLGGSGAAVGSSYEENNKRRGKPSWTNISPNYNVGGVYMTPGGEYSGRGGFYGGHDNRPLRLDIDVDDSQYQQTRPTVLISDYRPSSVRNHRAFIDEHSGNIQRYPKQPSLQVSAASASSSSNSQNGFSTGQSSSYSGHGQPSSWTQNYGQTTGNAQSHSQATSSAFEQNNNEKIQASFSSGSLALNSYENGQSQGLSSSGNHGQQSHGHVKHQTFGQANVQGSANSGSVIKFPNDNYNNQNIQREFIRSRTKKSSKNPINEFFTDLSDTVVDLFEF</sequence>
<dbReference type="EMBL" id="JACMRX010000004">
    <property type="protein sequence ID" value="KAF7990292.1"/>
    <property type="molecule type" value="Genomic_DNA"/>
</dbReference>
<evidence type="ECO:0000256" key="2">
    <source>
        <dbReference type="SAM" id="SignalP"/>
    </source>
</evidence>
<feature type="region of interest" description="Disordered" evidence="1">
    <location>
        <begin position="283"/>
        <end position="351"/>
    </location>
</feature>
<gene>
    <name evidence="3" type="ORF">HCN44_000097</name>
</gene>
<evidence type="ECO:0000313" key="4">
    <source>
        <dbReference type="Proteomes" id="UP000639338"/>
    </source>
</evidence>
<keyword evidence="4" id="KW-1185">Reference proteome</keyword>
<dbReference type="Proteomes" id="UP000639338">
    <property type="component" value="Unassembled WGS sequence"/>
</dbReference>
<name>A0A834XRD9_APHGI</name>
<feature type="region of interest" description="Disordered" evidence="1">
    <location>
        <begin position="374"/>
        <end position="397"/>
    </location>
</feature>
<proteinExistence type="predicted"/>
<comment type="caution">
    <text evidence="3">The sequence shown here is derived from an EMBL/GenBank/DDBJ whole genome shotgun (WGS) entry which is preliminary data.</text>
</comment>
<accession>A0A834XRD9</accession>
<evidence type="ECO:0000313" key="3">
    <source>
        <dbReference type="EMBL" id="KAF7990292.1"/>
    </source>
</evidence>
<feature type="signal peptide" evidence="2">
    <location>
        <begin position="1"/>
        <end position="25"/>
    </location>
</feature>
<evidence type="ECO:0000256" key="1">
    <source>
        <dbReference type="SAM" id="MobiDB-lite"/>
    </source>
</evidence>
<feature type="chain" id="PRO_5032420673" evidence="2">
    <location>
        <begin position="26"/>
        <end position="461"/>
    </location>
</feature>
<organism evidence="3 4">
    <name type="scientific">Aphidius gifuensis</name>
    <name type="common">Parasitoid wasp</name>
    <dbReference type="NCBI Taxonomy" id="684658"/>
    <lineage>
        <taxon>Eukaryota</taxon>
        <taxon>Metazoa</taxon>
        <taxon>Ecdysozoa</taxon>
        <taxon>Arthropoda</taxon>
        <taxon>Hexapoda</taxon>
        <taxon>Insecta</taxon>
        <taxon>Pterygota</taxon>
        <taxon>Neoptera</taxon>
        <taxon>Endopterygota</taxon>
        <taxon>Hymenoptera</taxon>
        <taxon>Apocrita</taxon>
        <taxon>Ichneumonoidea</taxon>
        <taxon>Braconidae</taxon>
        <taxon>Aphidiinae</taxon>
        <taxon>Aphidius</taxon>
    </lineage>
</organism>
<reference evidence="3 4" key="1">
    <citation type="submission" date="2020-08" db="EMBL/GenBank/DDBJ databases">
        <title>Aphidius gifuensis genome sequencing and assembly.</title>
        <authorList>
            <person name="Du Z."/>
        </authorList>
    </citation>
    <scope>NUCLEOTIDE SEQUENCE [LARGE SCALE GENOMIC DNA]</scope>
    <source>
        <strain evidence="3">YNYX2018</strain>
        <tissue evidence="3">Adults</tissue>
    </source>
</reference>
<feature type="compositionally biased region" description="Polar residues" evidence="1">
    <location>
        <begin position="329"/>
        <end position="351"/>
    </location>
</feature>
<dbReference type="AlphaFoldDB" id="A0A834XRD9"/>
<protein>
    <submittedName>
        <fullName evidence="3">Uncharacterized protein</fullName>
    </submittedName>
</protein>
<dbReference type="OrthoDB" id="7552368at2759"/>
<feature type="region of interest" description="Disordered" evidence="1">
    <location>
        <begin position="189"/>
        <end position="211"/>
    </location>
</feature>
<feature type="compositionally biased region" description="Low complexity" evidence="1">
    <location>
        <begin position="375"/>
        <end position="392"/>
    </location>
</feature>
<feature type="compositionally biased region" description="Low complexity" evidence="1">
    <location>
        <begin position="298"/>
        <end position="328"/>
    </location>
</feature>